<evidence type="ECO:0000259" key="6">
    <source>
        <dbReference type="Pfam" id="PF04116"/>
    </source>
</evidence>
<dbReference type="eggNOG" id="COG3000">
    <property type="taxonomic scope" value="Bacteria"/>
</dbReference>
<name>B8HSW0_CYAP4</name>
<reference evidence="7" key="1">
    <citation type="submission" date="2009-01" db="EMBL/GenBank/DDBJ databases">
        <title>Complete sequence of chromosome Cyanothece sp. PCC 7425.</title>
        <authorList>
            <consortium name="US DOE Joint Genome Institute"/>
            <person name="Lucas S."/>
            <person name="Copeland A."/>
            <person name="Lapidus A."/>
            <person name="Glavina del Rio T."/>
            <person name="Dalin E."/>
            <person name="Tice H."/>
            <person name="Bruce D."/>
            <person name="Goodwin L."/>
            <person name="Pitluck S."/>
            <person name="Sims D."/>
            <person name="Meineke L."/>
            <person name="Brettin T."/>
            <person name="Detter J.C."/>
            <person name="Han C."/>
            <person name="Larimer F."/>
            <person name="Land M."/>
            <person name="Hauser L."/>
            <person name="Kyrpides N."/>
            <person name="Ovchinnikova G."/>
            <person name="Liberton M."/>
            <person name="Stoeckel J."/>
            <person name="Banerjee A."/>
            <person name="Singh A."/>
            <person name="Page L."/>
            <person name="Sato H."/>
            <person name="Zhao L."/>
            <person name="Sherman L."/>
            <person name="Pakrasi H."/>
            <person name="Richardson P."/>
        </authorList>
    </citation>
    <scope>NUCLEOTIDE SEQUENCE</scope>
    <source>
        <strain evidence="7">PCC 7425</strain>
    </source>
</reference>
<evidence type="ECO:0000256" key="5">
    <source>
        <dbReference type="SAM" id="Phobius"/>
    </source>
</evidence>
<dbReference type="OrthoDB" id="9770329at2"/>
<feature type="transmembrane region" description="Helical" evidence="5">
    <location>
        <begin position="74"/>
        <end position="97"/>
    </location>
</feature>
<accession>B8HSW0</accession>
<evidence type="ECO:0000256" key="3">
    <source>
        <dbReference type="ARBA" id="ARBA00022989"/>
    </source>
</evidence>
<dbReference type="GO" id="GO:0005506">
    <property type="term" value="F:iron ion binding"/>
    <property type="evidence" value="ECO:0007669"/>
    <property type="project" value="InterPro"/>
</dbReference>
<evidence type="ECO:0000256" key="4">
    <source>
        <dbReference type="ARBA" id="ARBA00023136"/>
    </source>
</evidence>
<dbReference type="KEGG" id="cyn:Cyan7425_0365"/>
<evidence type="ECO:0000256" key="1">
    <source>
        <dbReference type="ARBA" id="ARBA00004370"/>
    </source>
</evidence>
<protein>
    <submittedName>
        <fullName evidence="7">Fatty acid hydroxylase</fullName>
    </submittedName>
</protein>
<feature type="domain" description="Fatty acid hydroxylase" evidence="6">
    <location>
        <begin position="84"/>
        <end position="220"/>
    </location>
</feature>
<sequence length="274" mass="31405">MLYVFLISTTVFVLLLGLERIHPLRSAQHNLWERLKVNTIVTALAFAVNGLVVQPAAQGTIAWSGYRDFGLLHWVNLSPLGQAIVGFLLLDLSFYYWHRLNHRFLVLWRFHNVHHIDPDLDVSTGFRFHFGEILFSAGFRVLQVSLIGVSLPVYLLYETVFQANTLFHHSNVQLPRPLERWLNWLLVTPRMHGIHHSQVQAETNSNYAVVFSFWDRLHRTLRFNIAVANPAIGVPAYNQAADNQALALIKLPFQSQRDYWGEESSSDLEPIGDG</sequence>
<feature type="transmembrane region" description="Helical" evidence="5">
    <location>
        <begin position="36"/>
        <end position="53"/>
    </location>
</feature>
<dbReference type="HOGENOM" id="CLU_033631_0_1_3"/>
<dbReference type="EMBL" id="CP001344">
    <property type="protein sequence ID" value="ACL42757.1"/>
    <property type="molecule type" value="Genomic_DNA"/>
</dbReference>
<keyword evidence="2 5" id="KW-0812">Transmembrane</keyword>
<dbReference type="PANTHER" id="PTHR11863">
    <property type="entry name" value="STEROL DESATURASE"/>
    <property type="match status" value="1"/>
</dbReference>
<dbReference type="AlphaFoldDB" id="B8HSW0"/>
<dbReference type="GO" id="GO:0016020">
    <property type="term" value="C:membrane"/>
    <property type="evidence" value="ECO:0007669"/>
    <property type="project" value="UniProtKB-SubCell"/>
</dbReference>
<dbReference type="InterPro" id="IPR050307">
    <property type="entry name" value="Sterol_Desaturase_Related"/>
</dbReference>
<evidence type="ECO:0000313" key="7">
    <source>
        <dbReference type="EMBL" id="ACL42757.1"/>
    </source>
</evidence>
<dbReference type="InterPro" id="IPR006694">
    <property type="entry name" value="Fatty_acid_hydroxylase"/>
</dbReference>
<organism evidence="7">
    <name type="scientific">Cyanothece sp. (strain PCC 7425 / ATCC 29141)</name>
    <dbReference type="NCBI Taxonomy" id="395961"/>
    <lineage>
        <taxon>Bacteria</taxon>
        <taxon>Bacillati</taxon>
        <taxon>Cyanobacteriota</taxon>
        <taxon>Cyanophyceae</taxon>
        <taxon>Gomontiellales</taxon>
        <taxon>Cyanothecaceae</taxon>
        <taxon>Cyanothece</taxon>
    </lineage>
</organism>
<gene>
    <name evidence="7" type="ordered locus">Cyan7425_0365</name>
</gene>
<dbReference type="STRING" id="395961.Cyan7425_0365"/>
<comment type="subcellular location">
    <subcellularLocation>
        <location evidence="1">Membrane</location>
    </subcellularLocation>
</comment>
<dbReference type="GO" id="GO:0016491">
    <property type="term" value="F:oxidoreductase activity"/>
    <property type="evidence" value="ECO:0007669"/>
    <property type="project" value="InterPro"/>
</dbReference>
<dbReference type="Pfam" id="PF04116">
    <property type="entry name" value="FA_hydroxylase"/>
    <property type="match status" value="1"/>
</dbReference>
<keyword evidence="4 5" id="KW-0472">Membrane</keyword>
<evidence type="ECO:0000256" key="2">
    <source>
        <dbReference type="ARBA" id="ARBA00022692"/>
    </source>
</evidence>
<proteinExistence type="predicted"/>
<keyword evidence="3 5" id="KW-1133">Transmembrane helix</keyword>
<dbReference type="GO" id="GO:0008610">
    <property type="term" value="P:lipid biosynthetic process"/>
    <property type="evidence" value="ECO:0007669"/>
    <property type="project" value="InterPro"/>
</dbReference>